<evidence type="ECO:0000313" key="1">
    <source>
        <dbReference type="EMBL" id="KAL3592241.1"/>
    </source>
</evidence>
<comment type="caution">
    <text evidence="1">The sequence shown here is derived from an EMBL/GenBank/DDBJ whole genome shotgun (WGS) entry which is preliminary data.</text>
</comment>
<proteinExistence type="predicted"/>
<organism evidence="1 2">
    <name type="scientific">Populus alba</name>
    <name type="common">White poplar</name>
    <dbReference type="NCBI Taxonomy" id="43335"/>
    <lineage>
        <taxon>Eukaryota</taxon>
        <taxon>Viridiplantae</taxon>
        <taxon>Streptophyta</taxon>
        <taxon>Embryophyta</taxon>
        <taxon>Tracheophyta</taxon>
        <taxon>Spermatophyta</taxon>
        <taxon>Magnoliopsida</taxon>
        <taxon>eudicotyledons</taxon>
        <taxon>Gunneridae</taxon>
        <taxon>Pentapetalae</taxon>
        <taxon>rosids</taxon>
        <taxon>fabids</taxon>
        <taxon>Malpighiales</taxon>
        <taxon>Salicaceae</taxon>
        <taxon>Saliceae</taxon>
        <taxon>Populus</taxon>
    </lineage>
</organism>
<dbReference type="EMBL" id="RCHU02000005">
    <property type="protein sequence ID" value="KAL3592241.1"/>
    <property type="molecule type" value="Genomic_DNA"/>
</dbReference>
<protein>
    <submittedName>
        <fullName evidence="1">Uncharacterized protein</fullName>
    </submittedName>
</protein>
<evidence type="ECO:0000313" key="2">
    <source>
        <dbReference type="Proteomes" id="UP000309997"/>
    </source>
</evidence>
<name>A0ACC4CB37_POPAL</name>
<sequence length="74" mass="8445">MRLMASLPLKTAFWLRIALKRMILRRTCFLLQKMVIAPVPTVDTQGPPHASGTPPPATSKWRDLFSTNRRMTSH</sequence>
<reference evidence="1 2" key="1">
    <citation type="journal article" date="2024" name="Plant Biotechnol. J.">
        <title>Genome and CRISPR/Cas9 system of a widespread forest tree (Populus alba) in the world.</title>
        <authorList>
            <person name="Liu Y.J."/>
            <person name="Jiang P.F."/>
            <person name="Han X.M."/>
            <person name="Li X.Y."/>
            <person name="Wang H.M."/>
            <person name="Wang Y.J."/>
            <person name="Wang X.X."/>
            <person name="Zeng Q.Y."/>
        </authorList>
    </citation>
    <scope>NUCLEOTIDE SEQUENCE [LARGE SCALE GENOMIC DNA]</scope>
    <source>
        <strain evidence="2">cv. PAL-ZL1</strain>
    </source>
</reference>
<keyword evidence="2" id="KW-1185">Reference proteome</keyword>
<accession>A0ACC4CB37</accession>
<gene>
    <name evidence="1" type="ORF">D5086_010881</name>
</gene>
<dbReference type="Proteomes" id="UP000309997">
    <property type="component" value="Unassembled WGS sequence"/>
</dbReference>